<dbReference type="Proteomes" id="UP001500975">
    <property type="component" value="Unassembled WGS sequence"/>
</dbReference>
<name>A0ABP8HWD6_9BURK</name>
<keyword evidence="2 4" id="KW-0479">Metal-binding</keyword>
<evidence type="ECO:0000256" key="3">
    <source>
        <dbReference type="ARBA" id="ARBA00023004"/>
    </source>
</evidence>
<evidence type="ECO:0000313" key="9">
    <source>
        <dbReference type="Proteomes" id="UP001500975"/>
    </source>
</evidence>
<dbReference type="InterPro" id="IPR036909">
    <property type="entry name" value="Cyt_c-like_dom_sf"/>
</dbReference>
<keyword evidence="6" id="KW-0732">Signal</keyword>
<dbReference type="InterPro" id="IPR024167">
    <property type="entry name" value="Cytochrome_c4-like"/>
</dbReference>
<sequence length="240" mass="26095">MTTKYRFRWRPLLATAFSLYTLAHAASPAPARVPDTIEQRAAACIACHGREGASTNAGYFPRLAGKPEEYLYNQLLSFRDGRRFNSDMAYMVRHLSDSYLRELARYFAELDLSYPPPPTRTDASEQTLARGKALVFEGDPSRRIPACAACHGEALTGIAPAIPSLLGLPRLYLASQLGDWLNNGRHALAPDCMAEVGRRLDTGDINAVASWLALQPVPADPKPAPAPAKGLPMPCSAMGK</sequence>
<dbReference type="EMBL" id="BAABGJ010000029">
    <property type="protein sequence ID" value="GAA4345919.1"/>
    <property type="molecule type" value="Genomic_DNA"/>
</dbReference>
<dbReference type="PANTHER" id="PTHR33751:SF11">
    <property type="entry name" value="BLL4483 PROTEIN"/>
    <property type="match status" value="1"/>
</dbReference>
<feature type="chain" id="PRO_5046099952" evidence="6">
    <location>
        <begin position="26"/>
        <end position="240"/>
    </location>
</feature>
<accession>A0ABP8HWD6</accession>
<feature type="region of interest" description="Disordered" evidence="5">
    <location>
        <begin position="219"/>
        <end position="240"/>
    </location>
</feature>
<keyword evidence="9" id="KW-1185">Reference proteome</keyword>
<dbReference type="PANTHER" id="PTHR33751">
    <property type="entry name" value="CBB3-TYPE CYTOCHROME C OXIDASE SUBUNIT FIXP"/>
    <property type="match status" value="1"/>
</dbReference>
<keyword evidence="3 4" id="KW-0408">Iron</keyword>
<dbReference type="PROSITE" id="PS51007">
    <property type="entry name" value="CYTC"/>
    <property type="match status" value="1"/>
</dbReference>
<protein>
    <submittedName>
        <fullName evidence="8">C-type cytochrome</fullName>
    </submittedName>
</protein>
<comment type="caution">
    <text evidence="8">The sequence shown here is derived from an EMBL/GenBank/DDBJ whole genome shotgun (WGS) entry which is preliminary data.</text>
</comment>
<reference evidence="9" key="1">
    <citation type="journal article" date="2019" name="Int. J. Syst. Evol. Microbiol.">
        <title>The Global Catalogue of Microorganisms (GCM) 10K type strain sequencing project: providing services to taxonomists for standard genome sequencing and annotation.</title>
        <authorList>
            <consortium name="The Broad Institute Genomics Platform"/>
            <consortium name="The Broad Institute Genome Sequencing Center for Infectious Disease"/>
            <person name="Wu L."/>
            <person name="Ma J."/>
        </authorList>
    </citation>
    <scope>NUCLEOTIDE SEQUENCE [LARGE SCALE GENOMIC DNA]</scope>
    <source>
        <strain evidence="9">JCM 17804</strain>
    </source>
</reference>
<dbReference type="Gene3D" id="1.10.760.10">
    <property type="entry name" value="Cytochrome c-like domain"/>
    <property type="match status" value="2"/>
</dbReference>
<feature type="domain" description="Cytochrome c" evidence="7">
    <location>
        <begin position="126"/>
        <end position="216"/>
    </location>
</feature>
<dbReference type="RefSeq" id="WP_345538892.1">
    <property type="nucleotide sequence ID" value="NZ_BAABGJ010000029.1"/>
</dbReference>
<evidence type="ECO:0000256" key="4">
    <source>
        <dbReference type="PROSITE-ProRule" id="PRU00433"/>
    </source>
</evidence>
<dbReference type="SUPFAM" id="SSF46626">
    <property type="entry name" value="Cytochrome c"/>
    <property type="match status" value="2"/>
</dbReference>
<evidence type="ECO:0000256" key="2">
    <source>
        <dbReference type="ARBA" id="ARBA00022723"/>
    </source>
</evidence>
<keyword evidence="1 4" id="KW-0349">Heme</keyword>
<evidence type="ECO:0000313" key="8">
    <source>
        <dbReference type="EMBL" id="GAA4345919.1"/>
    </source>
</evidence>
<gene>
    <name evidence="8" type="ORF">GCM10023165_30360</name>
</gene>
<dbReference type="PIRSF" id="PIRSF000005">
    <property type="entry name" value="Cytochrome_c4"/>
    <property type="match status" value="1"/>
</dbReference>
<dbReference type="InterPro" id="IPR009056">
    <property type="entry name" value="Cyt_c-like_dom"/>
</dbReference>
<organism evidence="8 9">
    <name type="scientific">Variovorax defluvii</name>
    <dbReference type="NCBI Taxonomy" id="913761"/>
    <lineage>
        <taxon>Bacteria</taxon>
        <taxon>Pseudomonadati</taxon>
        <taxon>Pseudomonadota</taxon>
        <taxon>Betaproteobacteria</taxon>
        <taxon>Burkholderiales</taxon>
        <taxon>Comamonadaceae</taxon>
        <taxon>Variovorax</taxon>
    </lineage>
</organism>
<feature type="signal peptide" evidence="6">
    <location>
        <begin position="1"/>
        <end position="25"/>
    </location>
</feature>
<evidence type="ECO:0000256" key="1">
    <source>
        <dbReference type="ARBA" id="ARBA00022617"/>
    </source>
</evidence>
<proteinExistence type="predicted"/>
<dbReference type="InterPro" id="IPR050597">
    <property type="entry name" value="Cytochrome_c_Oxidase_Subunit"/>
</dbReference>
<evidence type="ECO:0000259" key="7">
    <source>
        <dbReference type="PROSITE" id="PS51007"/>
    </source>
</evidence>
<evidence type="ECO:0000256" key="6">
    <source>
        <dbReference type="SAM" id="SignalP"/>
    </source>
</evidence>
<evidence type="ECO:0000256" key="5">
    <source>
        <dbReference type="SAM" id="MobiDB-lite"/>
    </source>
</evidence>